<evidence type="ECO:0000313" key="2">
    <source>
        <dbReference type="EMBL" id="MDD7967070.1"/>
    </source>
</evidence>
<accession>A0ABT5SX66</accession>
<keyword evidence="3" id="KW-1185">Reference proteome</keyword>
<gene>
    <name evidence="2" type="ORF">PGB27_17170</name>
</gene>
<evidence type="ECO:0000256" key="1">
    <source>
        <dbReference type="SAM" id="MobiDB-lite"/>
    </source>
</evidence>
<comment type="caution">
    <text evidence="2">The sequence shown here is derived from an EMBL/GenBank/DDBJ whole genome shotgun (WGS) entry which is preliminary data.</text>
</comment>
<dbReference type="InterPro" id="IPR036250">
    <property type="entry name" value="AcylCo_DH-like_C"/>
</dbReference>
<protein>
    <recommendedName>
        <fullName evidence="4">PE domain-containing protein</fullName>
    </recommendedName>
</protein>
<reference evidence="2 3" key="1">
    <citation type="submission" date="2023-02" db="EMBL/GenBank/DDBJ databases">
        <title>Genome sequencing required for Actinomycetospora new species description.</title>
        <authorList>
            <person name="Saimee Y."/>
            <person name="Duangmal K."/>
        </authorList>
    </citation>
    <scope>NUCLEOTIDE SEQUENCE [LARGE SCALE GENOMIC DNA]</scope>
    <source>
        <strain evidence="2 3">DW7H6</strain>
    </source>
</reference>
<proteinExistence type="predicted"/>
<evidence type="ECO:0000313" key="3">
    <source>
        <dbReference type="Proteomes" id="UP001300763"/>
    </source>
</evidence>
<dbReference type="Proteomes" id="UP001300763">
    <property type="component" value="Unassembled WGS sequence"/>
</dbReference>
<evidence type="ECO:0008006" key="4">
    <source>
        <dbReference type="Google" id="ProtNLM"/>
    </source>
</evidence>
<sequence length="139" mass="14332">MLTEDPPAFVGACRPRRMLVPSAFCQGPARRSVAEARPRLPGVAASRAPRVDEVAASVEAAWASLHAVAAAPATAGPRDQAALRHEAARLAGEATRLEAAVVGGAGYVADSATARRLREAASLPVQAPTEALLEHRTPA</sequence>
<dbReference type="EMBL" id="JAQZAO010000007">
    <property type="protein sequence ID" value="MDD7967070.1"/>
    <property type="molecule type" value="Genomic_DNA"/>
</dbReference>
<dbReference type="SUPFAM" id="SSF47203">
    <property type="entry name" value="Acyl-CoA dehydrogenase C-terminal domain-like"/>
    <property type="match status" value="1"/>
</dbReference>
<dbReference type="RefSeq" id="WP_274201602.1">
    <property type="nucleotide sequence ID" value="NZ_JAQZAO010000007.1"/>
</dbReference>
<name>A0ABT5SX66_9PSEU</name>
<organism evidence="2 3">
    <name type="scientific">Actinomycetospora lemnae</name>
    <dbReference type="NCBI Taxonomy" id="3019891"/>
    <lineage>
        <taxon>Bacteria</taxon>
        <taxon>Bacillati</taxon>
        <taxon>Actinomycetota</taxon>
        <taxon>Actinomycetes</taxon>
        <taxon>Pseudonocardiales</taxon>
        <taxon>Pseudonocardiaceae</taxon>
        <taxon>Actinomycetospora</taxon>
    </lineage>
</organism>
<feature type="region of interest" description="Disordered" evidence="1">
    <location>
        <begin position="120"/>
        <end position="139"/>
    </location>
</feature>